<dbReference type="GO" id="GO:0006780">
    <property type="term" value="P:uroporphyrinogen III biosynthetic process"/>
    <property type="evidence" value="ECO:0007669"/>
    <property type="project" value="UniProtKB-UniRule"/>
</dbReference>
<comment type="function">
    <text evidence="6 9">Catalyzes cyclization of the linear tetrapyrrole, hydroxymethylbilane, to the macrocyclic uroporphyrinogen III.</text>
</comment>
<evidence type="ECO:0000313" key="11">
    <source>
        <dbReference type="EMBL" id="RST71553.1"/>
    </source>
</evidence>
<dbReference type="Gene3D" id="3.40.50.10090">
    <property type="match status" value="2"/>
</dbReference>
<comment type="caution">
    <text evidence="11">The sequence shown here is derived from an EMBL/GenBank/DDBJ whole genome shotgun (WGS) entry which is preliminary data.</text>
</comment>
<organism evidence="11 12">
    <name type="scientific">Candidatus Aquarickettsia rohweri</name>
    <dbReference type="NCBI Taxonomy" id="2602574"/>
    <lineage>
        <taxon>Bacteria</taxon>
        <taxon>Pseudomonadati</taxon>
        <taxon>Pseudomonadota</taxon>
        <taxon>Alphaproteobacteria</taxon>
        <taxon>Rickettsiales</taxon>
        <taxon>Candidatus Midichloriaceae</taxon>
        <taxon>Candidatus Aquarickettsia</taxon>
    </lineage>
</organism>
<dbReference type="InterPro" id="IPR036108">
    <property type="entry name" value="4pyrrol_syn_uPrphyn_synt_sf"/>
</dbReference>
<reference evidence="12" key="1">
    <citation type="submission" date="2018-11" db="EMBL/GenBank/DDBJ databases">
        <title>Phylogenetic, genomic, and biogeographic characterization of a novel and ubiquitous marine invertebrate-associated Rickettsiales parasite, Candidatus Marinoinvertebrata rohwerii, gen. nov., sp. nov.</title>
        <authorList>
            <person name="Klinges J.G."/>
            <person name="Rosales S.M."/>
            <person name="Mcminds R."/>
            <person name="Shaver E.C."/>
            <person name="Shantz A."/>
            <person name="Peters E.C."/>
            <person name="Burkepile D.E."/>
            <person name="Silliman B.R."/>
            <person name="Vega Thurber R.L."/>
        </authorList>
    </citation>
    <scope>NUCLEOTIDE SEQUENCE [LARGE SCALE GENOMIC DNA]</scope>
    <source>
        <strain evidence="12">a_cerv_44</strain>
    </source>
</reference>
<keyword evidence="5 9" id="KW-0627">Porphyrin biosynthesis</keyword>
<dbReference type="EC" id="4.2.1.75" evidence="3 9"/>
<evidence type="ECO:0000259" key="10">
    <source>
        <dbReference type="Pfam" id="PF02602"/>
    </source>
</evidence>
<protein>
    <recommendedName>
        <fullName evidence="7 9">Uroporphyrinogen-III synthase</fullName>
        <ecNumber evidence="3 9">4.2.1.75</ecNumber>
    </recommendedName>
</protein>
<accession>A0A3R9YD57</accession>
<keyword evidence="12" id="KW-1185">Reference proteome</keyword>
<keyword evidence="4 9" id="KW-0456">Lyase</keyword>
<gene>
    <name evidence="11" type="ORF">EIC27_00745</name>
</gene>
<dbReference type="CDD" id="cd06578">
    <property type="entry name" value="HemD"/>
    <property type="match status" value="1"/>
</dbReference>
<dbReference type="InterPro" id="IPR039793">
    <property type="entry name" value="UROS/Hem4"/>
</dbReference>
<dbReference type="SUPFAM" id="SSF69618">
    <property type="entry name" value="HemD-like"/>
    <property type="match status" value="1"/>
</dbReference>
<dbReference type="Proteomes" id="UP000279470">
    <property type="component" value="Unassembled WGS sequence"/>
</dbReference>
<evidence type="ECO:0000256" key="3">
    <source>
        <dbReference type="ARBA" id="ARBA00013109"/>
    </source>
</evidence>
<dbReference type="PANTHER" id="PTHR38042">
    <property type="entry name" value="UROPORPHYRINOGEN-III SYNTHASE, CHLOROPLASTIC"/>
    <property type="match status" value="1"/>
</dbReference>
<evidence type="ECO:0000256" key="9">
    <source>
        <dbReference type="RuleBase" id="RU366031"/>
    </source>
</evidence>
<name>A0A3R9YD57_9RICK</name>
<comment type="pathway">
    <text evidence="1 9">Porphyrin-containing compound metabolism; protoporphyrin-IX biosynthesis; coproporphyrinogen-III from 5-aminolevulinate: step 3/4.</text>
</comment>
<feature type="domain" description="Tetrapyrrole biosynthesis uroporphyrinogen III synthase" evidence="10">
    <location>
        <begin position="18"/>
        <end position="225"/>
    </location>
</feature>
<dbReference type="AlphaFoldDB" id="A0A3R9YD57"/>
<dbReference type="EMBL" id="RXFM01000006">
    <property type="protein sequence ID" value="RST71553.1"/>
    <property type="molecule type" value="Genomic_DNA"/>
</dbReference>
<dbReference type="InterPro" id="IPR003754">
    <property type="entry name" value="4pyrrol_synth_uPrphyn_synth"/>
</dbReference>
<evidence type="ECO:0000256" key="6">
    <source>
        <dbReference type="ARBA" id="ARBA00037589"/>
    </source>
</evidence>
<evidence type="ECO:0000256" key="2">
    <source>
        <dbReference type="ARBA" id="ARBA00008133"/>
    </source>
</evidence>
<comment type="catalytic activity">
    <reaction evidence="8 9">
        <text>hydroxymethylbilane = uroporphyrinogen III + H2O</text>
        <dbReference type="Rhea" id="RHEA:18965"/>
        <dbReference type="ChEBI" id="CHEBI:15377"/>
        <dbReference type="ChEBI" id="CHEBI:57308"/>
        <dbReference type="ChEBI" id="CHEBI:57845"/>
        <dbReference type="EC" id="4.2.1.75"/>
    </reaction>
</comment>
<dbReference type="PANTHER" id="PTHR38042:SF1">
    <property type="entry name" value="UROPORPHYRINOGEN-III SYNTHASE, CHLOROPLASTIC"/>
    <property type="match status" value="1"/>
</dbReference>
<sequence length="228" mass="26522">MKILLTRPYNLALNSRDKIVNLGEKPDIIPLINIKYINKKIIDDNFQYIILTSQNAVVFFQKNSWMKNKIILTVGDMTKNLLMQLDCKKVFLCEKDVLSLINSICKTIDKTSNILYICGDHLSCDLKEELKYYGYDNVISHVIYKSEAVKSLTKNQIEIINNDVGIIMFYSSRTAEIFFSLFKKYKFFTDNKVAICISKKCAQHISQLKWKDIKIASYPNENNMMELL</sequence>
<proteinExistence type="inferred from homology"/>
<dbReference type="UniPathway" id="UPA00251">
    <property type="reaction ID" value="UER00320"/>
</dbReference>
<evidence type="ECO:0000256" key="1">
    <source>
        <dbReference type="ARBA" id="ARBA00004772"/>
    </source>
</evidence>
<evidence type="ECO:0000256" key="8">
    <source>
        <dbReference type="ARBA" id="ARBA00048617"/>
    </source>
</evidence>
<evidence type="ECO:0000256" key="7">
    <source>
        <dbReference type="ARBA" id="ARBA00040167"/>
    </source>
</evidence>
<dbReference type="GO" id="GO:0006782">
    <property type="term" value="P:protoporphyrinogen IX biosynthetic process"/>
    <property type="evidence" value="ECO:0007669"/>
    <property type="project" value="UniProtKB-UniRule"/>
</dbReference>
<comment type="similarity">
    <text evidence="2 9">Belongs to the uroporphyrinogen-III synthase family.</text>
</comment>
<dbReference type="Pfam" id="PF02602">
    <property type="entry name" value="HEM4"/>
    <property type="match status" value="1"/>
</dbReference>
<dbReference type="GO" id="GO:0004852">
    <property type="term" value="F:uroporphyrinogen-III synthase activity"/>
    <property type="evidence" value="ECO:0007669"/>
    <property type="project" value="UniProtKB-UniRule"/>
</dbReference>
<dbReference type="OrthoDB" id="7163809at2"/>
<dbReference type="RefSeq" id="WP_126044254.1">
    <property type="nucleotide sequence ID" value="NZ_RXFM01000006.1"/>
</dbReference>
<evidence type="ECO:0000313" key="12">
    <source>
        <dbReference type="Proteomes" id="UP000279470"/>
    </source>
</evidence>
<evidence type="ECO:0000256" key="4">
    <source>
        <dbReference type="ARBA" id="ARBA00023239"/>
    </source>
</evidence>
<evidence type="ECO:0000256" key="5">
    <source>
        <dbReference type="ARBA" id="ARBA00023244"/>
    </source>
</evidence>